<dbReference type="EnsemblProtists" id="EKX48134">
    <property type="protein sequence ID" value="EKX48134"/>
    <property type="gene ID" value="GUITHDRAFT_137069"/>
</dbReference>
<keyword evidence="1" id="KW-0175">Coiled coil</keyword>
<organism evidence="3">
    <name type="scientific">Guillardia theta (strain CCMP2712)</name>
    <name type="common">Cryptophyte</name>
    <dbReference type="NCBI Taxonomy" id="905079"/>
    <lineage>
        <taxon>Eukaryota</taxon>
        <taxon>Cryptophyceae</taxon>
        <taxon>Pyrenomonadales</taxon>
        <taxon>Geminigeraceae</taxon>
        <taxon>Guillardia</taxon>
    </lineage>
</organism>
<dbReference type="GeneID" id="17304817"/>
<dbReference type="KEGG" id="gtt:GUITHDRAFT_137069"/>
<evidence type="ECO:0000313" key="5">
    <source>
        <dbReference type="Proteomes" id="UP000011087"/>
    </source>
</evidence>
<dbReference type="Proteomes" id="UP000011087">
    <property type="component" value="Unassembled WGS sequence"/>
</dbReference>
<gene>
    <name evidence="3" type="ORF">GUITHDRAFT_137069</name>
</gene>
<dbReference type="EMBL" id="JH992987">
    <property type="protein sequence ID" value="EKX48134.1"/>
    <property type="molecule type" value="Genomic_DNA"/>
</dbReference>
<reference evidence="5" key="2">
    <citation type="submission" date="2012-11" db="EMBL/GenBank/DDBJ databases">
        <authorList>
            <person name="Kuo A."/>
            <person name="Curtis B.A."/>
            <person name="Tanifuji G."/>
            <person name="Burki F."/>
            <person name="Gruber A."/>
            <person name="Irimia M."/>
            <person name="Maruyama S."/>
            <person name="Arias M.C."/>
            <person name="Ball S.G."/>
            <person name="Gile G.H."/>
            <person name="Hirakawa Y."/>
            <person name="Hopkins J.F."/>
            <person name="Rensing S.A."/>
            <person name="Schmutz J."/>
            <person name="Symeonidi A."/>
            <person name="Elias M."/>
            <person name="Eveleigh R.J."/>
            <person name="Herman E.K."/>
            <person name="Klute M.J."/>
            <person name="Nakayama T."/>
            <person name="Obornik M."/>
            <person name="Reyes-Prieto A."/>
            <person name="Armbrust E.V."/>
            <person name="Aves S.J."/>
            <person name="Beiko R.G."/>
            <person name="Coutinho P."/>
            <person name="Dacks J.B."/>
            <person name="Durnford D.G."/>
            <person name="Fast N.M."/>
            <person name="Green B.R."/>
            <person name="Grisdale C."/>
            <person name="Hempe F."/>
            <person name="Henrissat B."/>
            <person name="Hoppner M.P."/>
            <person name="Ishida K.-I."/>
            <person name="Kim E."/>
            <person name="Koreny L."/>
            <person name="Kroth P.G."/>
            <person name="Liu Y."/>
            <person name="Malik S.-B."/>
            <person name="Maier U.G."/>
            <person name="McRose D."/>
            <person name="Mock T."/>
            <person name="Neilson J.A."/>
            <person name="Onodera N.T."/>
            <person name="Poole A.M."/>
            <person name="Pritham E.J."/>
            <person name="Richards T.A."/>
            <person name="Rocap G."/>
            <person name="Roy S.W."/>
            <person name="Sarai C."/>
            <person name="Schaack S."/>
            <person name="Shirato S."/>
            <person name="Slamovits C.H."/>
            <person name="Spencer D.F."/>
            <person name="Suzuki S."/>
            <person name="Worden A.Z."/>
            <person name="Zauner S."/>
            <person name="Barry K."/>
            <person name="Bell C."/>
            <person name="Bharti A.K."/>
            <person name="Crow J.A."/>
            <person name="Grimwood J."/>
            <person name="Kramer R."/>
            <person name="Lindquist E."/>
            <person name="Lucas S."/>
            <person name="Salamov A."/>
            <person name="McFadden G.I."/>
            <person name="Lane C.E."/>
            <person name="Keeling P.J."/>
            <person name="Gray M.W."/>
            <person name="Grigoriev I.V."/>
            <person name="Archibald J.M."/>
        </authorList>
    </citation>
    <scope>NUCLEOTIDE SEQUENCE</scope>
    <source>
        <strain evidence="5">CCMP2712</strain>
    </source>
</reference>
<name>L1JJ00_GUITC</name>
<evidence type="ECO:0000256" key="2">
    <source>
        <dbReference type="SAM" id="MobiDB-lite"/>
    </source>
</evidence>
<reference evidence="4" key="3">
    <citation type="submission" date="2015-06" db="UniProtKB">
        <authorList>
            <consortium name="EnsemblProtists"/>
        </authorList>
    </citation>
    <scope>IDENTIFICATION</scope>
</reference>
<dbReference type="OrthoDB" id="10600716at2759"/>
<feature type="coiled-coil region" evidence="1">
    <location>
        <begin position="64"/>
        <end position="91"/>
    </location>
</feature>
<feature type="compositionally biased region" description="Polar residues" evidence="2">
    <location>
        <begin position="121"/>
        <end position="133"/>
    </location>
</feature>
<evidence type="ECO:0000313" key="4">
    <source>
        <dbReference type="EnsemblProtists" id="EKX48134"/>
    </source>
</evidence>
<dbReference type="RefSeq" id="XP_005835114.1">
    <property type="nucleotide sequence ID" value="XM_005835057.1"/>
</dbReference>
<protein>
    <submittedName>
        <fullName evidence="3 4">Uncharacterized protein</fullName>
    </submittedName>
</protein>
<feature type="region of interest" description="Disordered" evidence="2">
    <location>
        <begin position="114"/>
        <end position="133"/>
    </location>
</feature>
<proteinExistence type="predicted"/>
<evidence type="ECO:0000313" key="3">
    <source>
        <dbReference type="EMBL" id="EKX48134.1"/>
    </source>
</evidence>
<dbReference type="PaxDb" id="55529-EKX48134"/>
<keyword evidence="5" id="KW-1185">Reference proteome</keyword>
<reference evidence="3 5" key="1">
    <citation type="journal article" date="2012" name="Nature">
        <title>Algal genomes reveal evolutionary mosaicism and the fate of nucleomorphs.</title>
        <authorList>
            <consortium name="DOE Joint Genome Institute"/>
            <person name="Curtis B.A."/>
            <person name="Tanifuji G."/>
            <person name="Burki F."/>
            <person name="Gruber A."/>
            <person name="Irimia M."/>
            <person name="Maruyama S."/>
            <person name="Arias M.C."/>
            <person name="Ball S.G."/>
            <person name="Gile G.H."/>
            <person name="Hirakawa Y."/>
            <person name="Hopkins J.F."/>
            <person name="Kuo A."/>
            <person name="Rensing S.A."/>
            <person name="Schmutz J."/>
            <person name="Symeonidi A."/>
            <person name="Elias M."/>
            <person name="Eveleigh R.J."/>
            <person name="Herman E.K."/>
            <person name="Klute M.J."/>
            <person name="Nakayama T."/>
            <person name="Obornik M."/>
            <person name="Reyes-Prieto A."/>
            <person name="Armbrust E.V."/>
            <person name="Aves S.J."/>
            <person name="Beiko R.G."/>
            <person name="Coutinho P."/>
            <person name="Dacks J.B."/>
            <person name="Durnford D.G."/>
            <person name="Fast N.M."/>
            <person name="Green B.R."/>
            <person name="Grisdale C.J."/>
            <person name="Hempel F."/>
            <person name="Henrissat B."/>
            <person name="Hoppner M.P."/>
            <person name="Ishida K."/>
            <person name="Kim E."/>
            <person name="Koreny L."/>
            <person name="Kroth P.G."/>
            <person name="Liu Y."/>
            <person name="Malik S.B."/>
            <person name="Maier U.G."/>
            <person name="McRose D."/>
            <person name="Mock T."/>
            <person name="Neilson J.A."/>
            <person name="Onodera N.T."/>
            <person name="Poole A.M."/>
            <person name="Pritham E.J."/>
            <person name="Richards T.A."/>
            <person name="Rocap G."/>
            <person name="Roy S.W."/>
            <person name="Sarai C."/>
            <person name="Schaack S."/>
            <person name="Shirato S."/>
            <person name="Slamovits C.H."/>
            <person name="Spencer D.F."/>
            <person name="Suzuki S."/>
            <person name="Worden A.Z."/>
            <person name="Zauner S."/>
            <person name="Barry K."/>
            <person name="Bell C."/>
            <person name="Bharti A.K."/>
            <person name="Crow J.A."/>
            <person name="Grimwood J."/>
            <person name="Kramer R."/>
            <person name="Lindquist E."/>
            <person name="Lucas S."/>
            <person name="Salamov A."/>
            <person name="McFadden G.I."/>
            <person name="Lane C.E."/>
            <person name="Keeling P.J."/>
            <person name="Gray M.W."/>
            <person name="Grigoriev I.V."/>
            <person name="Archibald J.M."/>
        </authorList>
    </citation>
    <scope>NUCLEOTIDE SEQUENCE</scope>
    <source>
        <strain evidence="3 5">CCMP2712</strain>
    </source>
</reference>
<sequence>MENKMNGYDEQHRPISLIPEEGSQAERVSAELLAASLSKSVLAKEVLRLKQLRDDLTLEGGDHSDLLQQRIKQLKHEIDAEEDRAMEEISMLAQEIAETRDVLLSFHEREEEARTRVQGWKPTSSSHQPASLRQMASEQDLYISERWLREMRSGDSRFIRKVADLKSRLAETSIEFASPVERTTAKVRNFFRDSNARLKVVADRINAVAVERDLHALVLDLLHDNANLRITINDYAEGLLANTFDSLSARDRQTHNFGRPHNHVESVV</sequence>
<dbReference type="HOGENOM" id="CLU_1039927_0_0_1"/>
<accession>L1JJ00</accession>
<dbReference type="AlphaFoldDB" id="L1JJ00"/>
<evidence type="ECO:0000256" key="1">
    <source>
        <dbReference type="SAM" id="Coils"/>
    </source>
</evidence>